<name>A0A9X3WMU7_9BACI</name>
<keyword evidence="3" id="KW-0597">Phosphoprotein</keyword>
<evidence type="ECO:0000256" key="2">
    <source>
        <dbReference type="ARBA" id="ARBA00012438"/>
    </source>
</evidence>
<gene>
    <name evidence="10" type="ORF">NC661_07485</name>
</gene>
<keyword evidence="7 10" id="KW-0067">ATP-binding</keyword>
<organism evidence="10 11">
    <name type="scientific">Aquibacillus koreensis</name>
    <dbReference type="NCBI Taxonomy" id="279446"/>
    <lineage>
        <taxon>Bacteria</taxon>
        <taxon>Bacillati</taxon>
        <taxon>Bacillota</taxon>
        <taxon>Bacilli</taxon>
        <taxon>Bacillales</taxon>
        <taxon>Bacillaceae</taxon>
        <taxon>Aquibacillus</taxon>
    </lineage>
</organism>
<evidence type="ECO:0000313" key="11">
    <source>
        <dbReference type="Proteomes" id="UP001145072"/>
    </source>
</evidence>
<dbReference type="PANTHER" id="PTHR43065">
    <property type="entry name" value="SENSOR HISTIDINE KINASE"/>
    <property type="match status" value="1"/>
</dbReference>
<dbReference type="InterPro" id="IPR003594">
    <property type="entry name" value="HATPase_dom"/>
</dbReference>
<proteinExistence type="predicted"/>
<evidence type="ECO:0000259" key="9">
    <source>
        <dbReference type="PROSITE" id="PS50109"/>
    </source>
</evidence>
<dbReference type="PROSITE" id="PS50109">
    <property type="entry name" value="HIS_KIN"/>
    <property type="match status" value="1"/>
</dbReference>
<dbReference type="Gene3D" id="3.30.565.10">
    <property type="entry name" value="Histidine kinase-like ATPase, C-terminal domain"/>
    <property type="match status" value="1"/>
</dbReference>
<dbReference type="InterPro" id="IPR003661">
    <property type="entry name" value="HisK_dim/P_dom"/>
</dbReference>
<dbReference type="Gene3D" id="1.10.287.130">
    <property type="match status" value="1"/>
</dbReference>
<evidence type="ECO:0000256" key="4">
    <source>
        <dbReference type="ARBA" id="ARBA00022679"/>
    </source>
</evidence>
<evidence type="ECO:0000256" key="7">
    <source>
        <dbReference type="ARBA" id="ARBA00022840"/>
    </source>
</evidence>
<keyword evidence="4" id="KW-0808">Transferase</keyword>
<dbReference type="GO" id="GO:0000155">
    <property type="term" value="F:phosphorelay sensor kinase activity"/>
    <property type="evidence" value="ECO:0007669"/>
    <property type="project" value="InterPro"/>
</dbReference>
<dbReference type="SUPFAM" id="SSF55874">
    <property type="entry name" value="ATPase domain of HSP90 chaperone/DNA topoisomerase II/histidine kinase"/>
    <property type="match status" value="1"/>
</dbReference>
<dbReference type="GO" id="GO:0005524">
    <property type="term" value="F:ATP binding"/>
    <property type="evidence" value="ECO:0007669"/>
    <property type="project" value="UniProtKB-KW"/>
</dbReference>
<dbReference type="Pfam" id="PF00512">
    <property type="entry name" value="HisKA"/>
    <property type="match status" value="1"/>
</dbReference>
<dbReference type="InterPro" id="IPR025847">
    <property type="entry name" value="MEDS_domain"/>
</dbReference>
<keyword evidence="8" id="KW-0902">Two-component regulatory system</keyword>
<protein>
    <recommendedName>
        <fullName evidence="2">histidine kinase</fullName>
        <ecNumber evidence="2">2.7.13.3</ecNumber>
    </recommendedName>
</protein>
<reference evidence="10" key="1">
    <citation type="submission" date="2022-06" db="EMBL/GenBank/DDBJ databases">
        <title>Aquibacillus sp. a new bacterium isolated from soil saline samples.</title>
        <authorList>
            <person name="Galisteo C."/>
            <person name="De La Haba R."/>
            <person name="Sanchez-Porro C."/>
            <person name="Ventosa A."/>
        </authorList>
    </citation>
    <scope>NUCLEOTIDE SEQUENCE</scope>
    <source>
        <strain evidence="10">JCM 12387</strain>
    </source>
</reference>
<comment type="caution">
    <text evidence="10">The sequence shown here is derived from an EMBL/GenBank/DDBJ whole genome shotgun (WGS) entry which is preliminary data.</text>
</comment>
<evidence type="ECO:0000256" key="3">
    <source>
        <dbReference type="ARBA" id="ARBA00022553"/>
    </source>
</evidence>
<dbReference type="Proteomes" id="UP001145072">
    <property type="component" value="Unassembled WGS sequence"/>
</dbReference>
<dbReference type="RefSeq" id="WP_259868711.1">
    <property type="nucleotide sequence ID" value="NZ_JAMQJZ010000004.1"/>
</dbReference>
<dbReference type="InterPro" id="IPR005467">
    <property type="entry name" value="His_kinase_dom"/>
</dbReference>
<evidence type="ECO:0000313" key="10">
    <source>
        <dbReference type="EMBL" id="MDC3420211.1"/>
    </source>
</evidence>
<dbReference type="InterPro" id="IPR036890">
    <property type="entry name" value="HATPase_C_sf"/>
</dbReference>
<dbReference type="PRINTS" id="PR00344">
    <property type="entry name" value="BCTRLSENSOR"/>
</dbReference>
<evidence type="ECO:0000256" key="6">
    <source>
        <dbReference type="ARBA" id="ARBA00022777"/>
    </source>
</evidence>
<dbReference type="AlphaFoldDB" id="A0A9X3WMU7"/>
<keyword evidence="5" id="KW-0547">Nucleotide-binding</keyword>
<dbReference type="PANTHER" id="PTHR43065:SF10">
    <property type="entry name" value="PEROXIDE STRESS-ACTIVATED HISTIDINE KINASE MAK3"/>
    <property type="match status" value="1"/>
</dbReference>
<feature type="domain" description="Histidine kinase" evidence="9">
    <location>
        <begin position="222"/>
        <end position="423"/>
    </location>
</feature>
<keyword evidence="11" id="KW-1185">Reference proteome</keyword>
<dbReference type="EC" id="2.7.13.3" evidence="2"/>
<evidence type="ECO:0000256" key="1">
    <source>
        <dbReference type="ARBA" id="ARBA00000085"/>
    </source>
</evidence>
<dbReference type="InterPro" id="IPR036097">
    <property type="entry name" value="HisK_dim/P_sf"/>
</dbReference>
<evidence type="ECO:0000256" key="5">
    <source>
        <dbReference type="ARBA" id="ARBA00022741"/>
    </source>
</evidence>
<dbReference type="Pfam" id="PF02518">
    <property type="entry name" value="HATPase_c"/>
    <property type="match status" value="1"/>
</dbReference>
<dbReference type="SUPFAM" id="SSF47384">
    <property type="entry name" value="Homodimeric domain of signal transducing histidine kinase"/>
    <property type="match status" value="1"/>
</dbReference>
<dbReference type="InterPro" id="IPR004358">
    <property type="entry name" value="Sig_transdc_His_kin-like_C"/>
</dbReference>
<keyword evidence="6" id="KW-0418">Kinase</keyword>
<dbReference type="SMART" id="SM00387">
    <property type="entry name" value="HATPase_c"/>
    <property type="match status" value="1"/>
</dbReference>
<dbReference type="SMART" id="SM00388">
    <property type="entry name" value="HisKA"/>
    <property type="match status" value="1"/>
</dbReference>
<accession>A0A9X3WMU7</accession>
<dbReference type="Pfam" id="PF14417">
    <property type="entry name" value="MEDS"/>
    <property type="match status" value="1"/>
</dbReference>
<evidence type="ECO:0000256" key="8">
    <source>
        <dbReference type="ARBA" id="ARBA00023012"/>
    </source>
</evidence>
<sequence length="423" mass="48834">MVKSKEELEKKFHMKHNNLSSGGHILYVYDDERKYVDNLFNYIVEGLENKEHIIVFESDVRVTQMQDRIKKHAVAKHLIDQVIFLKEDWLYENQEQSYDLFTNLADQYIQNEIPLRTWGNVKVGHPEKTLTYESDCNDYICKQQFFCVCAYNGREISATLLTKLLTVHEYFMTDDSLVPSSYFHHNPKSVPSITEQIKLERRAENELLRSEQLTFAGQFAAGICHEIRNPLTTIKGFFQLLKEDNLNDMYYQVIEKELDRIQQITSELLLLAKPHSEEREHHNLAELVNEVIILLESQAIMKSIIIETNIHEEDLIIDCEDTKIKQVIINVVKNAIEIMNKGTITVEVGKKDRFAQLKIKDEGPGIPRDVIDKIGQPFFTTKKEGTGLGLIISFNIIKSHGGTVEIDSEEGKGTIFTFSLPLI</sequence>
<dbReference type="CDD" id="cd00082">
    <property type="entry name" value="HisKA"/>
    <property type="match status" value="1"/>
</dbReference>
<dbReference type="EMBL" id="JAMQJZ010000004">
    <property type="protein sequence ID" value="MDC3420211.1"/>
    <property type="molecule type" value="Genomic_DNA"/>
</dbReference>
<comment type="catalytic activity">
    <reaction evidence="1">
        <text>ATP + protein L-histidine = ADP + protein N-phospho-L-histidine.</text>
        <dbReference type="EC" id="2.7.13.3"/>
    </reaction>
</comment>